<accession>A0AA95HQP7</accession>
<keyword evidence="1" id="KW-0675">Receptor</keyword>
<reference evidence="1" key="1">
    <citation type="journal article" date="2023" name="Nat. Commun.">
        <title>Identification of a novel Human Milk Oligosaccharides utilization cluster in the infant gut commensal Bacteroides dorei.</title>
        <authorList>
            <person name="Kijner S."/>
            <person name="Ennis D."/>
            <person name="Shmorak S."/>
            <person name="Florentin A."/>
            <person name="Yassour M."/>
        </authorList>
    </citation>
    <scope>NUCLEOTIDE SEQUENCE</scope>
    <source>
        <strain evidence="1">2</strain>
    </source>
</reference>
<protein>
    <submittedName>
        <fullName evidence="1">TonB-dependent receptor</fullName>
    </submittedName>
</protein>
<name>A0AA95HQP7_9BACT</name>
<gene>
    <name evidence="1" type="ORF">QNN11_01995</name>
</gene>
<dbReference type="Proteomes" id="UP001177934">
    <property type="component" value="Chromosome"/>
</dbReference>
<dbReference type="AlphaFoldDB" id="A0AA95HQP7"/>
<evidence type="ECO:0000313" key="1">
    <source>
        <dbReference type="EMBL" id="WHX10339.1"/>
    </source>
</evidence>
<dbReference type="EMBL" id="CP126056">
    <property type="protein sequence ID" value="WHX10339.1"/>
    <property type="molecule type" value="Genomic_DNA"/>
</dbReference>
<organism evidence="1 2">
    <name type="scientific">Phocaeicola dorei</name>
    <dbReference type="NCBI Taxonomy" id="357276"/>
    <lineage>
        <taxon>Bacteria</taxon>
        <taxon>Pseudomonadati</taxon>
        <taxon>Bacteroidota</taxon>
        <taxon>Bacteroidia</taxon>
        <taxon>Bacteroidales</taxon>
        <taxon>Bacteroidaceae</taxon>
        <taxon>Phocaeicola</taxon>
    </lineage>
</organism>
<sequence>MHKTDYIRLKNIELGYTVPSIWSKKIGVEHLRIYINAYNLLTFSPDMKDYDPENTSGSGYNYPLNKVINFGVNLTF</sequence>
<evidence type="ECO:0000313" key="2">
    <source>
        <dbReference type="Proteomes" id="UP001177934"/>
    </source>
</evidence>
<proteinExistence type="predicted"/>